<keyword evidence="4" id="KW-0808">Transferase</keyword>
<dbReference type="SUPFAM" id="SSF55874">
    <property type="entry name" value="ATPase domain of HSP90 chaperone/DNA topoisomerase II/histidine kinase"/>
    <property type="match status" value="1"/>
</dbReference>
<keyword evidence="7" id="KW-0067">ATP-binding</keyword>
<gene>
    <name evidence="9" type="ORF">AS202_03925</name>
</gene>
<keyword evidence="8" id="KW-0902">Two-component regulatory system</keyword>
<keyword evidence="5" id="KW-0547">Nucleotide-binding</keyword>
<dbReference type="SMART" id="SM00387">
    <property type="entry name" value="HATPase_c"/>
    <property type="match status" value="1"/>
</dbReference>
<dbReference type="CDD" id="cd00082">
    <property type="entry name" value="HisKA"/>
    <property type="match status" value="1"/>
</dbReference>
<name>A0A0U3GSY1_9FLAO</name>
<dbReference type="RefSeq" id="WP_006259749.1">
    <property type="nucleotide sequence ID" value="NZ_BCMQ01000005.1"/>
</dbReference>
<dbReference type="PROSITE" id="PS50109">
    <property type="entry name" value="HIS_KIN"/>
    <property type="match status" value="1"/>
</dbReference>
<dbReference type="InterPro" id="IPR005467">
    <property type="entry name" value="His_kinase_dom"/>
</dbReference>
<accession>A0A0U3GSY1</accession>
<keyword evidence="6 9" id="KW-0418">Kinase</keyword>
<dbReference type="Gene3D" id="3.30.565.10">
    <property type="entry name" value="Histidine kinase-like ATPase, C-terminal domain"/>
    <property type="match status" value="1"/>
</dbReference>
<dbReference type="EMBL" id="CP013690">
    <property type="protein sequence ID" value="ALU25351.1"/>
    <property type="molecule type" value="Genomic_DNA"/>
</dbReference>
<dbReference type="PANTHER" id="PTHR43065:SF10">
    <property type="entry name" value="PEROXIDE STRESS-ACTIVATED HISTIDINE KINASE MAK3"/>
    <property type="match status" value="1"/>
</dbReference>
<evidence type="ECO:0000256" key="4">
    <source>
        <dbReference type="ARBA" id="ARBA00022679"/>
    </source>
</evidence>
<dbReference type="Proteomes" id="UP000069030">
    <property type="component" value="Chromosome"/>
</dbReference>
<dbReference type="InterPro" id="IPR003594">
    <property type="entry name" value="HATPase_dom"/>
</dbReference>
<evidence type="ECO:0000256" key="5">
    <source>
        <dbReference type="ARBA" id="ARBA00022741"/>
    </source>
</evidence>
<evidence type="ECO:0000256" key="8">
    <source>
        <dbReference type="ARBA" id="ARBA00023012"/>
    </source>
</evidence>
<evidence type="ECO:0000256" key="6">
    <source>
        <dbReference type="ARBA" id="ARBA00022777"/>
    </source>
</evidence>
<dbReference type="eggNOG" id="COG4191">
    <property type="taxonomic scope" value="Bacteria"/>
</dbReference>
<dbReference type="PRINTS" id="PR00344">
    <property type="entry name" value="BCTRLSENSOR"/>
</dbReference>
<reference evidence="9 10" key="1">
    <citation type="journal article" date="2016" name="J. Zhejiang Univ. Sci. B">
        <title>Antibiotic resistance mechanisms of Myroides sp.</title>
        <authorList>
            <person name="Hu S."/>
            <person name="Yuan S."/>
            <person name="Qu H."/>
            <person name="Jiang T."/>
            <person name="Zhou Y."/>
            <person name="Wang M."/>
            <person name="Ming D."/>
        </authorList>
    </citation>
    <scope>NUCLEOTIDE SEQUENCE [LARGE SCALE GENOMIC DNA]</scope>
    <source>
        <strain evidence="9 10">PR63039</strain>
    </source>
</reference>
<evidence type="ECO:0000256" key="7">
    <source>
        <dbReference type="ARBA" id="ARBA00022840"/>
    </source>
</evidence>
<dbReference type="InterPro" id="IPR036890">
    <property type="entry name" value="HATPase_C_sf"/>
</dbReference>
<dbReference type="GO" id="GO:0005524">
    <property type="term" value="F:ATP binding"/>
    <property type="evidence" value="ECO:0007669"/>
    <property type="project" value="UniProtKB-KW"/>
</dbReference>
<comment type="catalytic activity">
    <reaction evidence="1">
        <text>ATP + protein L-histidine = ADP + protein N-phospho-L-histidine.</text>
        <dbReference type="EC" id="2.7.13.3"/>
    </reaction>
</comment>
<organism evidence="9 10">
    <name type="scientific">Myroides odoratimimus</name>
    <dbReference type="NCBI Taxonomy" id="76832"/>
    <lineage>
        <taxon>Bacteria</taxon>
        <taxon>Pseudomonadati</taxon>
        <taxon>Bacteroidota</taxon>
        <taxon>Flavobacteriia</taxon>
        <taxon>Flavobacteriales</taxon>
        <taxon>Flavobacteriaceae</taxon>
        <taxon>Myroides</taxon>
    </lineage>
</organism>
<keyword evidence="3" id="KW-0597">Phosphoprotein</keyword>
<dbReference type="CDD" id="cd00075">
    <property type="entry name" value="HATPase"/>
    <property type="match status" value="1"/>
</dbReference>
<evidence type="ECO:0000256" key="1">
    <source>
        <dbReference type="ARBA" id="ARBA00000085"/>
    </source>
</evidence>
<evidence type="ECO:0000313" key="9">
    <source>
        <dbReference type="EMBL" id="ALU25351.1"/>
    </source>
</evidence>
<dbReference type="AlphaFoldDB" id="A0A0U3GSY1"/>
<dbReference type="Pfam" id="PF02518">
    <property type="entry name" value="HATPase_c"/>
    <property type="match status" value="1"/>
</dbReference>
<protein>
    <recommendedName>
        <fullName evidence="2">histidine kinase</fullName>
        <ecNumber evidence="2">2.7.13.3</ecNumber>
    </recommendedName>
</protein>
<dbReference type="GeneID" id="66973959"/>
<dbReference type="GO" id="GO:0000155">
    <property type="term" value="F:phosphorelay sensor kinase activity"/>
    <property type="evidence" value="ECO:0007669"/>
    <property type="project" value="InterPro"/>
</dbReference>
<dbReference type="InterPro" id="IPR004358">
    <property type="entry name" value="Sig_transdc_His_kin-like_C"/>
</dbReference>
<dbReference type="InterPro" id="IPR003661">
    <property type="entry name" value="HisK_dim/P_dom"/>
</dbReference>
<dbReference type="PANTHER" id="PTHR43065">
    <property type="entry name" value="SENSOR HISTIDINE KINASE"/>
    <property type="match status" value="1"/>
</dbReference>
<proteinExistence type="predicted"/>
<evidence type="ECO:0000256" key="3">
    <source>
        <dbReference type="ARBA" id="ARBA00022553"/>
    </source>
</evidence>
<dbReference type="KEGG" id="mod:AS202_03925"/>
<dbReference type="EC" id="2.7.13.3" evidence="2"/>
<sequence length="384" mass="44162">MRSKKEIFRWSVITAALITLLVILWNTYSFFQTYKTEERTKMKIWAEALNTLDIATSIEADVSLPFLIIMENKTIPIIQTDEHDKIISLNNIDEQIVNTPEKKEALLRKLKFQNPPIILKVGKQTQYVYYGNSSLLTKLKYYPVTLVLIFLFFTVLLFYFYRSNKIATQNKLWTGMAKETAHQIGTPLSSLLGWVEIMKLDNVSPEITDEIEKDVKKLQIIADRFSKIGSIPKLTNVDIVSETRKSFDYFSLRNSKQIIFTLDCPDYEINIPLNKELHSWTIENLIKNAIDAMKGKGKLAILIQDSEKTVNIYVTDTGSGIPKKMFNKIFEPGYTTKKRGWGLGLSLTKRIVEEFQNGKIKVTQSEIGKGTTFCITYHKKKADL</sequence>
<evidence type="ECO:0000256" key="2">
    <source>
        <dbReference type="ARBA" id="ARBA00012438"/>
    </source>
</evidence>
<evidence type="ECO:0000313" key="10">
    <source>
        <dbReference type="Proteomes" id="UP000069030"/>
    </source>
</evidence>